<evidence type="ECO:0000259" key="8">
    <source>
        <dbReference type="PROSITE" id="PS50090"/>
    </source>
</evidence>
<keyword evidence="6" id="KW-0539">Nucleus</keyword>
<dbReference type="GO" id="GO:0005634">
    <property type="term" value="C:nucleus"/>
    <property type="evidence" value="ECO:0007669"/>
    <property type="project" value="UniProtKB-SubCell"/>
</dbReference>
<dbReference type="Proteomes" id="UP001055439">
    <property type="component" value="Chromosome 9"/>
</dbReference>
<feature type="domain" description="HTH myb-type" evidence="9">
    <location>
        <begin position="185"/>
        <end position="239"/>
    </location>
</feature>
<evidence type="ECO:0000256" key="6">
    <source>
        <dbReference type="ARBA" id="ARBA00023242"/>
    </source>
</evidence>
<dbReference type="Gene3D" id="1.10.10.60">
    <property type="entry name" value="Homeodomain-like"/>
    <property type="match status" value="2"/>
</dbReference>
<evidence type="ECO:0000256" key="5">
    <source>
        <dbReference type="ARBA" id="ARBA00023163"/>
    </source>
</evidence>
<keyword evidence="2" id="KW-0677">Repeat</keyword>
<feature type="compositionally biased region" description="Basic and acidic residues" evidence="7">
    <location>
        <begin position="123"/>
        <end position="134"/>
    </location>
</feature>
<comment type="subcellular location">
    <subcellularLocation>
        <location evidence="1">Nucleus</location>
    </subcellularLocation>
</comment>
<dbReference type="GO" id="GO:0003700">
    <property type="term" value="F:DNA-binding transcription factor activity"/>
    <property type="evidence" value="ECO:0007669"/>
    <property type="project" value="InterPro"/>
</dbReference>
<dbReference type="PANTHER" id="PTHR45675">
    <property type="entry name" value="MYB TRANSCRIPTION FACTOR-RELATED-RELATED"/>
    <property type="match status" value="1"/>
</dbReference>
<dbReference type="SMART" id="SM00717">
    <property type="entry name" value="SANT"/>
    <property type="match status" value="1"/>
</dbReference>
<dbReference type="InterPro" id="IPR009057">
    <property type="entry name" value="Homeodomain-like_sf"/>
</dbReference>
<dbReference type="PANTHER" id="PTHR45675:SF125">
    <property type="entry name" value="MYB DNA-BINDING DOMAIN SUPERFAMILY PROTEIN-RELATED"/>
    <property type="match status" value="1"/>
</dbReference>
<dbReference type="OrthoDB" id="2143914at2759"/>
<dbReference type="SUPFAM" id="SSF46689">
    <property type="entry name" value="Homeodomain-like"/>
    <property type="match status" value="1"/>
</dbReference>
<feature type="region of interest" description="Disordered" evidence="7">
    <location>
        <begin position="123"/>
        <end position="171"/>
    </location>
</feature>
<gene>
    <name evidence="10" type="ORF">MUK42_14781</name>
</gene>
<evidence type="ECO:0000256" key="7">
    <source>
        <dbReference type="SAM" id="MobiDB-lite"/>
    </source>
</evidence>
<keyword evidence="4" id="KW-0238">DNA-binding</keyword>
<sequence>MAGLKKAKRMEAEEDERQRTKLGAKKEWMVASTSRCLGRKLLRTRVKGSALGVEPSCTLFYGFSVPLLVWRRLGAARTTVSVSVGNGFREFDMTSPGHGYGGYKTPWVASYGLRVIENQTVEREREREREREAYRNSVPRSDGECAAYGSSSGHTEGAVDGAGGPSTGLNRTGKSCRLRWVNYLHPGLKRGRMTPQEEHLVLELHAKWGNRWSRIARRLPGRTDNEIKNYWRTHMRKKAQERRTSSAPSPSSSSSSNISELRAEKHEGCSTAEGTSLISGLEVNDYEGKGYTMDQIWNEIAASESVSKLSFDEYKGGSACNMECPPVSSPIWEDCSASLWRMEDEDLYPITDLLLSNR</sequence>
<dbReference type="CDD" id="cd00167">
    <property type="entry name" value="SANT"/>
    <property type="match status" value="1"/>
</dbReference>
<dbReference type="AlphaFoldDB" id="A0A9E7IB10"/>
<dbReference type="InterPro" id="IPR017930">
    <property type="entry name" value="Myb_dom"/>
</dbReference>
<feature type="domain" description="Myb-like" evidence="8">
    <location>
        <begin position="185"/>
        <end position="235"/>
    </location>
</feature>
<evidence type="ECO:0000256" key="2">
    <source>
        <dbReference type="ARBA" id="ARBA00022737"/>
    </source>
</evidence>
<dbReference type="InterPro" id="IPR001005">
    <property type="entry name" value="SANT/Myb"/>
</dbReference>
<dbReference type="EMBL" id="CP097511">
    <property type="protein sequence ID" value="URE49720.1"/>
    <property type="molecule type" value="Genomic_DNA"/>
</dbReference>
<proteinExistence type="predicted"/>
<feature type="compositionally biased region" description="Low complexity" evidence="7">
    <location>
        <begin position="245"/>
        <end position="256"/>
    </location>
</feature>
<protein>
    <submittedName>
        <fullName evidence="10">Myb-related protein</fullName>
    </submittedName>
</protein>
<evidence type="ECO:0000256" key="1">
    <source>
        <dbReference type="ARBA" id="ARBA00004123"/>
    </source>
</evidence>
<keyword evidence="5" id="KW-0804">Transcription</keyword>
<dbReference type="FunFam" id="1.10.10.60:FF:000259">
    <property type="entry name" value="MYB transcription factor"/>
    <property type="match status" value="1"/>
</dbReference>
<organism evidence="10 11">
    <name type="scientific">Musa troglodytarum</name>
    <name type="common">fe'i banana</name>
    <dbReference type="NCBI Taxonomy" id="320322"/>
    <lineage>
        <taxon>Eukaryota</taxon>
        <taxon>Viridiplantae</taxon>
        <taxon>Streptophyta</taxon>
        <taxon>Embryophyta</taxon>
        <taxon>Tracheophyta</taxon>
        <taxon>Spermatophyta</taxon>
        <taxon>Magnoliopsida</taxon>
        <taxon>Liliopsida</taxon>
        <taxon>Zingiberales</taxon>
        <taxon>Musaceae</taxon>
        <taxon>Musa</taxon>
    </lineage>
</organism>
<evidence type="ECO:0000313" key="11">
    <source>
        <dbReference type="Proteomes" id="UP001055439"/>
    </source>
</evidence>
<dbReference type="PROSITE" id="PS50090">
    <property type="entry name" value="MYB_LIKE"/>
    <property type="match status" value="1"/>
</dbReference>
<accession>A0A9E7IB10</accession>
<dbReference type="InterPro" id="IPR044676">
    <property type="entry name" value="EOBI/EOBII-like_plant"/>
</dbReference>
<evidence type="ECO:0000313" key="10">
    <source>
        <dbReference type="EMBL" id="URE49720.1"/>
    </source>
</evidence>
<evidence type="ECO:0000256" key="3">
    <source>
        <dbReference type="ARBA" id="ARBA00023015"/>
    </source>
</evidence>
<evidence type="ECO:0000259" key="9">
    <source>
        <dbReference type="PROSITE" id="PS51294"/>
    </source>
</evidence>
<reference evidence="10" key="1">
    <citation type="submission" date="2022-05" db="EMBL/GenBank/DDBJ databases">
        <title>The Musa troglodytarum L. genome provides insights into the mechanism of non-climacteric behaviour and enrichment of carotenoids.</title>
        <authorList>
            <person name="Wang J."/>
        </authorList>
    </citation>
    <scope>NUCLEOTIDE SEQUENCE</scope>
    <source>
        <tissue evidence="10">Leaf</tissue>
    </source>
</reference>
<keyword evidence="3" id="KW-0805">Transcription regulation</keyword>
<evidence type="ECO:0000256" key="4">
    <source>
        <dbReference type="ARBA" id="ARBA00023125"/>
    </source>
</evidence>
<feature type="region of interest" description="Disordered" evidence="7">
    <location>
        <begin position="234"/>
        <end position="270"/>
    </location>
</feature>
<dbReference type="PROSITE" id="PS51294">
    <property type="entry name" value="HTH_MYB"/>
    <property type="match status" value="1"/>
</dbReference>
<dbReference type="GO" id="GO:0043565">
    <property type="term" value="F:sequence-specific DNA binding"/>
    <property type="evidence" value="ECO:0007669"/>
    <property type="project" value="InterPro"/>
</dbReference>
<name>A0A9E7IB10_9LILI</name>
<dbReference type="Pfam" id="PF00249">
    <property type="entry name" value="Myb_DNA-binding"/>
    <property type="match status" value="1"/>
</dbReference>
<keyword evidence="11" id="KW-1185">Reference proteome</keyword>